<sequence length="168" mass="19142">MEPNGNAETTRDANAQVIKKWLDYVKSFGPNEIPADGCKYICDTLSNSRSSVGFHENIATDRIVQVDEYFHGKTGGEKEWKIRFTIDADVPPEHSSQKPHIGYTVELSPVTGNHRRFNGHIFLPSGVLPMGRPSTQEYMDDHTNGEDHRDFGQKGHASWRRVYQKKRK</sequence>
<dbReference type="Proteomes" id="UP000663829">
    <property type="component" value="Unassembled WGS sequence"/>
</dbReference>
<feature type="compositionally biased region" description="Basic and acidic residues" evidence="1">
    <location>
        <begin position="139"/>
        <end position="153"/>
    </location>
</feature>
<reference evidence="2" key="1">
    <citation type="submission" date="2021-02" db="EMBL/GenBank/DDBJ databases">
        <authorList>
            <person name="Nowell W R."/>
        </authorList>
    </citation>
    <scope>NUCLEOTIDE SEQUENCE</scope>
</reference>
<name>A0A816DAN9_9BILA</name>
<comment type="caution">
    <text evidence="2">The sequence shown here is derived from an EMBL/GenBank/DDBJ whole genome shotgun (WGS) entry which is preliminary data.</text>
</comment>
<proteinExistence type="predicted"/>
<dbReference type="EMBL" id="CAJNOQ010044522">
    <property type="protein sequence ID" value="CAF1633503.1"/>
    <property type="molecule type" value="Genomic_DNA"/>
</dbReference>
<feature type="compositionally biased region" description="Basic residues" evidence="1">
    <location>
        <begin position="157"/>
        <end position="168"/>
    </location>
</feature>
<keyword evidence="4" id="KW-1185">Reference proteome</keyword>
<gene>
    <name evidence="2" type="ORF">GPM918_LOCUS44504</name>
    <name evidence="3" type="ORF">SRO942_LOCUS46385</name>
</gene>
<organism evidence="2 4">
    <name type="scientific">Didymodactylos carnosus</name>
    <dbReference type="NCBI Taxonomy" id="1234261"/>
    <lineage>
        <taxon>Eukaryota</taxon>
        <taxon>Metazoa</taxon>
        <taxon>Spiralia</taxon>
        <taxon>Gnathifera</taxon>
        <taxon>Rotifera</taxon>
        <taxon>Eurotatoria</taxon>
        <taxon>Bdelloidea</taxon>
        <taxon>Philodinida</taxon>
        <taxon>Philodinidae</taxon>
        <taxon>Didymodactylos</taxon>
    </lineage>
</organism>
<dbReference type="AlphaFoldDB" id="A0A816DAN9"/>
<evidence type="ECO:0000313" key="2">
    <source>
        <dbReference type="EMBL" id="CAF1633503.1"/>
    </source>
</evidence>
<evidence type="ECO:0000256" key="1">
    <source>
        <dbReference type="SAM" id="MobiDB-lite"/>
    </source>
</evidence>
<evidence type="ECO:0000313" key="3">
    <source>
        <dbReference type="EMBL" id="CAF4535863.1"/>
    </source>
</evidence>
<dbReference type="OrthoDB" id="10015277at2759"/>
<dbReference type="EMBL" id="CAJOBC010112601">
    <property type="protein sequence ID" value="CAF4535863.1"/>
    <property type="molecule type" value="Genomic_DNA"/>
</dbReference>
<protein>
    <submittedName>
        <fullName evidence="2">Uncharacterized protein</fullName>
    </submittedName>
</protein>
<dbReference type="Proteomes" id="UP000681722">
    <property type="component" value="Unassembled WGS sequence"/>
</dbReference>
<evidence type="ECO:0000313" key="4">
    <source>
        <dbReference type="Proteomes" id="UP000663829"/>
    </source>
</evidence>
<accession>A0A816DAN9</accession>
<feature type="region of interest" description="Disordered" evidence="1">
    <location>
        <begin position="132"/>
        <end position="168"/>
    </location>
</feature>